<feature type="region of interest" description="Disordered" evidence="1">
    <location>
        <begin position="279"/>
        <end position="319"/>
    </location>
</feature>
<dbReference type="Proteomes" id="UP001642540">
    <property type="component" value="Unassembled WGS sequence"/>
</dbReference>
<comment type="caution">
    <text evidence="2">The sequence shown here is derived from an EMBL/GenBank/DDBJ whole genome shotgun (WGS) entry which is preliminary data.</text>
</comment>
<feature type="compositionally biased region" description="Polar residues" evidence="1">
    <location>
        <begin position="301"/>
        <end position="313"/>
    </location>
</feature>
<feature type="region of interest" description="Disordered" evidence="1">
    <location>
        <begin position="690"/>
        <end position="717"/>
    </location>
</feature>
<feature type="region of interest" description="Disordered" evidence="1">
    <location>
        <begin position="1"/>
        <end position="81"/>
    </location>
</feature>
<accession>A0ABP1RF82</accession>
<reference evidence="2 3" key="1">
    <citation type="submission" date="2024-08" db="EMBL/GenBank/DDBJ databases">
        <authorList>
            <person name="Cucini C."/>
            <person name="Frati F."/>
        </authorList>
    </citation>
    <scope>NUCLEOTIDE SEQUENCE [LARGE SCALE GENOMIC DNA]</scope>
</reference>
<feature type="compositionally biased region" description="Basic and acidic residues" evidence="1">
    <location>
        <begin position="595"/>
        <end position="612"/>
    </location>
</feature>
<gene>
    <name evidence="2" type="ORF">ODALV1_LOCUS21498</name>
</gene>
<feature type="region of interest" description="Disordered" evidence="1">
    <location>
        <begin position="592"/>
        <end position="617"/>
    </location>
</feature>
<feature type="compositionally biased region" description="Low complexity" evidence="1">
    <location>
        <begin position="26"/>
        <end position="46"/>
    </location>
</feature>
<name>A0ABP1RF82_9HEXA</name>
<dbReference type="EMBL" id="CAXLJM020000072">
    <property type="protein sequence ID" value="CAL8126654.1"/>
    <property type="molecule type" value="Genomic_DNA"/>
</dbReference>
<protein>
    <submittedName>
        <fullName evidence="2">Uncharacterized protein</fullName>
    </submittedName>
</protein>
<feature type="region of interest" description="Disordered" evidence="1">
    <location>
        <begin position="416"/>
        <end position="436"/>
    </location>
</feature>
<keyword evidence="3" id="KW-1185">Reference proteome</keyword>
<sequence>MSYSDRLAASSTMKPKQSNINGESKASSSSSSAGAAATTTTTNPTAHGSKSLINRVPPDRKRTSSTNPPKKYSSPPLTPSDDFTSAVILRKRNPSKNTVVLGSSRNISVLPNKTLLNETSIIGEKTNEKNKCCSNILKLTKVVTPPGAKGNVVHEGPVELLPEENFDFYRILARPKVWEEEEDYVNIKSSEHGEDRFSRKVRPSPSYTMKRKESEIWGSMRTSTAEESSIPSLTSIPDEDTKGFVVGSVECSGGEIIRDENNNVLATIKNTIFGSLSLFDASRNDDDDNGKRNDAVDEETISQLSYSSPTSEEGQVKEQGCEEKINVQASHNNNIYFNSVPRSLSPTHGQMQSLETSVLIPQKIEEQLHREFHVDTSRCLENHSICLSTSQKSEKNTLPSSSPFIEINPAMAKMEDPDSVQLASDASLSEGEKREQFHDVGCDASSSHSSIISNNSYYVDTVPPADHQTQTQSVDYQDMETGTESEHELKKKKMMRFAMAVNSGIDIAPAEPKKKSVRIKGIMKMSRPGTPCSVPSTSSISSAIEDAIRTRAIQERNRPQTCAQLGADYGFPSDISISGFIGNLVPSKWASSTEENSRNEDNENEDAVKENVSHTTITYDEGDKSRSFMGAAYDILSAGLKYASSLIGDEAELEPREDTIHYNGYKIKVFGRKLLLESLHVNCNFYSDSSNGGGSGGQSHSSNSFKPHGLRRERDSLEQSCDGRRIRIVIRFTGPNESKVEEANTIVDVEHTLRFGEGTWTFVCECSETGENFVDILCPTGVHPECLVYGIMNDLLFIDAP</sequence>
<evidence type="ECO:0000313" key="2">
    <source>
        <dbReference type="EMBL" id="CAL8126654.1"/>
    </source>
</evidence>
<proteinExistence type="predicted"/>
<evidence type="ECO:0000256" key="1">
    <source>
        <dbReference type="SAM" id="MobiDB-lite"/>
    </source>
</evidence>
<evidence type="ECO:0000313" key="3">
    <source>
        <dbReference type="Proteomes" id="UP001642540"/>
    </source>
</evidence>
<feature type="compositionally biased region" description="Polar residues" evidence="1">
    <location>
        <begin position="1"/>
        <end position="25"/>
    </location>
</feature>
<organism evidence="2 3">
    <name type="scientific">Orchesella dallaii</name>
    <dbReference type="NCBI Taxonomy" id="48710"/>
    <lineage>
        <taxon>Eukaryota</taxon>
        <taxon>Metazoa</taxon>
        <taxon>Ecdysozoa</taxon>
        <taxon>Arthropoda</taxon>
        <taxon>Hexapoda</taxon>
        <taxon>Collembola</taxon>
        <taxon>Entomobryomorpha</taxon>
        <taxon>Entomobryoidea</taxon>
        <taxon>Orchesellidae</taxon>
        <taxon>Orchesellinae</taxon>
        <taxon>Orchesella</taxon>
    </lineage>
</organism>